<name>C6SN20_NEIME</name>
<proteinExistence type="predicted"/>
<dbReference type="EMBL" id="AM889138">
    <property type="protein sequence ID" value="CBA09906.1"/>
    <property type="molecule type" value="Genomic_DNA"/>
</dbReference>
<reference evidence="1" key="1">
    <citation type="journal article" date="2008" name="Proc. Natl. Acad. Sci. U.S.A.">
        <title>Whole-genome comparison of disease and carriage strains provides insights into virulence evolution in Neisseria meningitidis.</title>
        <authorList>
            <person name="Schoen C."/>
            <person name="Blom J."/>
            <person name="Claus H."/>
            <person name="Schramm-Glueck A."/>
            <person name="Brandt P."/>
            <person name="Mueller T."/>
            <person name="Goesmann A."/>
            <person name="Joseph B."/>
            <person name="Konietzny S."/>
            <person name="Kurzai O."/>
            <person name="Schmitt C."/>
            <person name="Friedrich T."/>
            <person name="Linke B."/>
            <person name="Vogel U."/>
            <person name="Frosch M."/>
        </authorList>
    </citation>
    <scope>NUCLEOTIDE SEQUENCE</scope>
    <source>
        <strain evidence="1">Alpha275</strain>
    </source>
</reference>
<dbReference type="AlphaFoldDB" id="C6SN20"/>
<protein>
    <submittedName>
        <fullName evidence="1">Uncharacterized protein</fullName>
    </submittedName>
</protein>
<accession>C6SN20</accession>
<organism evidence="1">
    <name type="scientific">Neisseria meningitidis alpha275</name>
    <dbReference type="NCBI Taxonomy" id="295996"/>
    <lineage>
        <taxon>Bacteria</taxon>
        <taxon>Pseudomonadati</taxon>
        <taxon>Pseudomonadota</taxon>
        <taxon>Betaproteobacteria</taxon>
        <taxon>Neisseriales</taxon>
        <taxon>Neisseriaceae</taxon>
        <taxon>Neisseria</taxon>
    </lineage>
</organism>
<evidence type="ECO:0000313" key="1">
    <source>
        <dbReference type="EMBL" id="CBA09906.1"/>
    </source>
</evidence>
<gene>
    <name evidence="1" type="ORF">NMW_2352</name>
</gene>
<sequence>MQDKTMPSETGFGFQTASVFQKCYNPLFTGTSETMFQHAGRHLKHRPMCRPDLEGLTPLPNKF</sequence>